<accession>A0AA48IHI5</accession>
<name>A0AA48IHI5_9FIRM</name>
<evidence type="ECO:0000256" key="1">
    <source>
        <dbReference type="SAM" id="Phobius"/>
    </source>
</evidence>
<reference evidence="2" key="1">
    <citation type="journal article" date="2023" name="ISME J.">
        <title>Emergence of putative energy parasites within Clostridia revealed by genome analysis of a novel endosymbiotic clade.</title>
        <authorList>
            <person name="Takahashi K."/>
            <person name="Kuwahara H."/>
            <person name="Horikawa Y."/>
            <person name="Izawa K."/>
            <person name="Kato D."/>
            <person name="Inagaki T."/>
            <person name="Yuki M."/>
            <person name="Ohkuma M."/>
            <person name="Hongoh Y."/>
        </authorList>
    </citation>
    <scope>NUCLEOTIDE SEQUENCE</scope>
    <source>
        <strain evidence="2">RsTa-C01</strain>
    </source>
</reference>
<gene>
    <name evidence="2" type="ORF">RsTaC01_0838</name>
</gene>
<protein>
    <submittedName>
        <fullName evidence="2">Uncharacterized protein</fullName>
    </submittedName>
</protein>
<organism evidence="2">
    <name type="scientific">Candidatus Paraimprobicoccus trichonymphae</name>
    <dbReference type="NCBI Taxonomy" id="3033793"/>
    <lineage>
        <taxon>Bacteria</taxon>
        <taxon>Bacillati</taxon>
        <taxon>Bacillota</taxon>
        <taxon>Clostridia</taxon>
        <taxon>Candidatus Paraimprobicoccus</taxon>
    </lineage>
</organism>
<proteinExistence type="predicted"/>
<evidence type="ECO:0000313" key="2">
    <source>
        <dbReference type="EMBL" id="BED92920.1"/>
    </source>
</evidence>
<sequence>MRKSLHFKSLILSVFMIGSASLNFNIYGAAGNNISKSLVTAPVVVSNENGEFVLQKRTPAIVWAGIGASFSGLTTLTCTSNIMAHYTDYMEKFKSGISIKEDDYLTLYMGVNFMSVIFAVPFLIGKSYKLFSYLKEPRYNKQI</sequence>
<dbReference type="KEGG" id="ptrh:RsTaC01_0838"/>
<feature type="transmembrane region" description="Helical" evidence="1">
    <location>
        <begin position="105"/>
        <end position="124"/>
    </location>
</feature>
<feature type="transmembrane region" description="Helical" evidence="1">
    <location>
        <begin position="60"/>
        <end position="84"/>
    </location>
</feature>
<dbReference type="Proteomes" id="UP001335720">
    <property type="component" value="Chromosome"/>
</dbReference>
<dbReference type="EMBL" id="AP027925">
    <property type="protein sequence ID" value="BED92920.1"/>
    <property type="molecule type" value="Genomic_DNA"/>
</dbReference>
<keyword evidence="1" id="KW-1133">Transmembrane helix</keyword>
<keyword evidence="1" id="KW-0472">Membrane</keyword>
<feature type="transmembrane region" description="Helical" evidence="1">
    <location>
        <begin position="12"/>
        <end position="30"/>
    </location>
</feature>
<keyword evidence="1" id="KW-0812">Transmembrane</keyword>
<dbReference type="AlphaFoldDB" id="A0AA48IHI5"/>